<dbReference type="EMBL" id="JADFTS010000007">
    <property type="protein sequence ID" value="KAF9597872.1"/>
    <property type="molecule type" value="Genomic_DNA"/>
</dbReference>
<comment type="similarity">
    <text evidence="1">Belongs to the thioredoxin family.</text>
</comment>
<dbReference type="InterPro" id="IPR036249">
    <property type="entry name" value="Thioredoxin-like_sf"/>
</dbReference>
<reference evidence="3 4" key="1">
    <citation type="submission" date="2020-10" db="EMBL/GenBank/DDBJ databases">
        <title>The Coptis chinensis genome and diversification of protoberbering-type alkaloids.</title>
        <authorList>
            <person name="Wang B."/>
            <person name="Shu S."/>
            <person name="Song C."/>
            <person name="Liu Y."/>
        </authorList>
    </citation>
    <scope>NUCLEOTIDE SEQUENCE [LARGE SCALE GENOMIC DNA]</scope>
    <source>
        <strain evidence="3">HL-2020</strain>
        <tissue evidence="3">Leaf</tissue>
    </source>
</reference>
<feature type="domain" description="Thioredoxin" evidence="2">
    <location>
        <begin position="184"/>
        <end position="264"/>
    </location>
</feature>
<dbReference type="Proteomes" id="UP000631114">
    <property type="component" value="Unassembled WGS sequence"/>
</dbReference>
<dbReference type="GO" id="GO:0005829">
    <property type="term" value="C:cytosol"/>
    <property type="evidence" value="ECO:0007669"/>
    <property type="project" value="TreeGrafter"/>
</dbReference>
<dbReference type="PANTHER" id="PTHR12452:SF0">
    <property type="entry name" value="THIOREDOXIN DOMAIN-CONTAINING PROTEIN 17"/>
    <property type="match status" value="1"/>
</dbReference>
<dbReference type="GO" id="GO:0047134">
    <property type="term" value="F:protein-disulfide reductase [NAD(P)H] activity"/>
    <property type="evidence" value="ECO:0007669"/>
    <property type="project" value="InterPro"/>
</dbReference>
<dbReference type="SUPFAM" id="SSF52833">
    <property type="entry name" value="Thioredoxin-like"/>
    <property type="match status" value="1"/>
</dbReference>
<dbReference type="InterPro" id="IPR010357">
    <property type="entry name" value="TXNDC17_dom"/>
</dbReference>
<gene>
    <name evidence="3" type="ORF">IFM89_021957</name>
</gene>
<dbReference type="Pfam" id="PF06110">
    <property type="entry name" value="TXD17-like_Trx"/>
    <property type="match status" value="1"/>
</dbReference>
<comment type="caution">
    <text evidence="3">The sequence shown here is derived from an EMBL/GenBank/DDBJ whole genome shotgun (WGS) entry which is preliminary data.</text>
</comment>
<accession>A0A835HGH6</accession>
<name>A0A835HGH6_9MAGN</name>
<evidence type="ECO:0000256" key="1">
    <source>
        <dbReference type="ARBA" id="ARBA00008987"/>
    </source>
</evidence>
<dbReference type="OrthoDB" id="78947at2759"/>
<dbReference type="Gene3D" id="3.40.30.10">
    <property type="entry name" value="Glutaredoxin"/>
    <property type="match status" value="1"/>
</dbReference>
<dbReference type="AlphaFoldDB" id="A0A835HGH6"/>
<keyword evidence="4" id="KW-1185">Reference proteome</keyword>
<proteinExistence type="inferred from homology"/>
<evidence type="ECO:0000313" key="4">
    <source>
        <dbReference type="Proteomes" id="UP000631114"/>
    </source>
</evidence>
<evidence type="ECO:0000259" key="2">
    <source>
        <dbReference type="Pfam" id="PF06110"/>
    </source>
</evidence>
<dbReference type="PANTHER" id="PTHR12452">
    <property type="entry name" value="42-9-9 PROTEIN-RELATED"/>
    <property type="match status" value="1"/>
</dbReference>
<dbReference type="InterPro" id="IPR045108">
    <property type="entry name" value="TXNDC17-like"/>
</dbReference>
<sequence length="267" mass="30114">MVAYAGNGLWLFICSNIMELVDFLVNSVHGGDIVLAKDVCEISTEIARGGLTLIKRNFVHFSGKGNCRTYCAIQWHHTTVENDTLQLASDVVRAAWFRFMSCSAQSDQCKSQVHYSQLPLKLFSGVKIWSVPWRGMSGLSEIDIPLFSVAFRTHRHVIIVLLIPCSMKMDLKYKSAFQTTNPNDCVRAEPVIYKKLEASSDDVALLRAFVGDRPTWRNAHHPLRTDSKFKLTGVPTLVRWENEAITGRLEDHEAHVEHKIDTLISGN</sequence>
<protein>
    <recommendedName>
        <fullName evidence="2">Thioredoxin domain-containing protein</fullName>
    </recommendedName>
</protein>
<organism evidence="3 4">
    <name type="scientific">Coptis chinensis</name>
    <dbReference type="NCBI Taxonomy" id="261450"/>
    <lineage>
        <taxon>Eukaryota</taxon>
        <taxon>Viridiplantae</taxon>
        <taxon>Streptophyta</taxon>
        <taxon>Embryophyta</taxon>
        <taxon>Tracheophyta</taxon>
        <taxon>Spermatophyta</taxon>
        <taxon>Magnoliopsida</taxon>
        <taxon>Ranunculales</taxon>
        <taxon>Ranunculaceae</taxon>
        <taxon>Coptidoideae</taxon>
        <taxon>Coptis</taxon>
    </lineage>
</organism>
<evidence type="ECO:0000313" key="3">
    <source>
        <dbReference type="EMBL" id="KAF9597872.1"/>
    </source>
</evidence>